<dbReference type="EMBL" id="CAUYUJ010002793">
    <property type="protein sequence ID" value="CAK0802419.1"/>
    <property type="molecule type" value="Genomic_DNA"/>
</dbReference>
<reference evidence="2" key="1">
    <citation type="submission" date="2023-10" db="EMBL/GenBank/DDBJ databases">
        <authorList>
            <person name="Chen Y."/>
            <person name="Shah S."/>
            <person name="Dougan E. K."/>
            <person name="Thang M."/>
            <person name="Chan C."/>
        </authorList>
    </citation>
    <scope>NUCLEOTIDE SEQUENCE [LARGE SCALE GENOMIC DNA]</scope>
</reference>
<evidence type="ECO:0000313" key="2">
    <source>
        <dbReference type="EMBL" id="CAK0802419.1"/>
    </source>
</evidence>
<keyword evidence="3" id="KW-1185">Reference proteome</keyword>
<evidence type="ECO:0000313" key="3">
    <source>
        <dbReference type="Proteomes" id="UP001189429"/>
    </source>
</evidence>
<sequence length="82" mass="8755">EACSPAPLPQLKAPASPTAPRLAASKCTKQLPPTSDAVMEVCRLRREMAIPHDDMQTAFRLFRAHAIVPPGGSLLADGHLTK</sequence>
<proteinExistence type="predicted"/>
<dbReference type="Proteomes" id="UP001189429">
    <property type="component" value="Unassembled WGS sequence"/>
</dbReference>
<feature type="non-terminal residue" evidence="2">
    <location>
        <position position="82"/>
    </location>
</feature>
<protein>
    <submittedName>
        <fullName evidence="2">Uncharacterized protein</fullName>
    </submittedName>
</protein>
<comment type="caution">
    <text evidence="2">The sequence shown here is derived from an EMBL/GenBank/DDBJ whole genome shotgun (WGS) entry which is preliminary data.</text>
</comment>
<accession>A0ABN9QCR0</accession>
<organism evidence="2 3">
    <name type="scientific">Prorocentrum cordatum</name>
    <dbReference type="NCBI Taxonomy" id="2364126"/>
    <lineage>
        <taxon>Eukaryota</taxon>
        <taxon>Sar</taxon>
        <taxon>Alveolata</taxon>
        <taxon>Dinophyceae</taxon>
        <taxon>Prorocentrales</taxon>
        <taxon>Prorocentraceae</taxon>
        <taxon>Prorocentrum</taxon>
    </lineage>
</organism>
<evidence type="ECO:0000256" key="1">
    <source>
        <dbReference type="SAM" id="MobiDB-lite"/>
    </source>
</evidence>
<gene>
    <name evidence="2" type="ORF">PCOR1329_LOCUS9945</name>
</gene>
<feature type="region of interest" description="Disordered" evidence="1">
    <location>
        <begin position="1"/>
        <end position="28"/>
    </location>
</feature>
<name>A0ABN9QCR0_9DINO</name>
<feature type="non-terminal residue" evidence="2">
    <location>
        <position position="1"/>
    </location>
</feature>